<dbReference type="InterPro" id="IPR045034">
    <property type="entry name" value="O-acyltransferase_WSD1-like"/>
</dbReference>
<evidence type="ECO:0000256" key="7">
    <source>
        <dbReference type="ARBA" id="ARBA00022798"/>
    </source>
</evidence>
<dbReference type="GO" id="GO:0051701">
    <property type="term" value="P:biological process involved in interaction with host"/>
    <property type="evidence" value="ECO:0007669"/>
    <property type="project" value="TreeGrafter"/>
</dbReference>
<keyword evidence="14" id="KW-1185">Reference proteome</keyword>
<dbReference type="Pfam" id="PF03007">
    <property type="entry name" value="WS_DGAT_cat"/>
    <property type="match status" value="1"/>
</dbReference>
<keyword evidence="8" id="KW-0443">Lipid metabolism</keyword>
<dbReference type="GO" id="GO:0019432">
    <property type="term" value="P:triglyceride biosynthetic process"/>
    <property type="evidence" value="ECO:0007669"/>
    <property type="project" value="UniProtKB-UniPathway"/>
</dbReference>
<evidence type="ECO:0000256" key="10">
    <source>
        <dbReference type="ARBA" id="ARBA00048109"/>
    </source>
</evidence>
<reference evidence="13 14" key="1">
    <citation type="submission" date="2018-06" db="EMBL/GenBank/DDBJ databases">
        <title>Streptacidiphilus pinicola sp. nov., isolated from pine grove soil.</title>
        <authorList>
            <person name="Roh S.G."/>
            <person name="Park S."/>
            <person name="Kim M.-K."/>
            <person name="Yun B.-R."/>
            <person name="Park J."/>
            <person name="Kim M.J."/>
            <person name="Kim Y.S."/>
            <person name="Kim S.B."/>
        </authorList>
    </citation>
    <scope>NUCLEOTIDE SEQUENCE [LARGE SCALE GENOMIC DNA]</scope>
    <source>
        <strain evidence="13 14">MMS16-CNU450</strain>
    </source>
</reference>
<dbReference type="PANTHER" id="PTHR31650">
    <property type="entry name" value="O-ACYLTRANSFERASE (WSD1-LIKE) FAMILY PROTEIN"/>
    <property type="match status" value="1"/>
</dbReference>
<comment type="catalytic activity">
    <reaction evidence="10">
        <text>an acyl-CoA + a 1,2-diacyl-sn-glycerol = a triacyl-sn-glycerol + CoA</text>
        <dbReference type="Rhea" id="RHEA:10868"/>
        <dbReference type="ChEBI" id="CHEBI:17815"/>
        <dbReference type="ChEBI" id="CHEBI:57287"/>
        <dbReference type="ChEBI" id="CHEBI:58342"/>
        <dbReference type="ChEBI" id="CHEBI:64615"/>
        <dbReference type="EC" id="2.3.1.20"/>
    </reaction>
</comment>
<dbReference type="EMBL" id="QKYN01000067">
    <property type="protein sequence ID" value="RAG84324.1"/>
    <property type="molecule type" value="Genomic_DNA"/>
</dbReference>
<comment type="caution">
    <text evidence="13">The sequence shown here is derived from an EMBL/GenBank/DDBJ whole genome shotgun (WGS) entry which is preliminary data.</text>
</comment>
<comment type="pathway">
    <text evidence="2">Lipid metabolism.</text>
</comment>
<dbReference type="GO" id="GO:0004144">
    <property type="term" value="F:diacylglycerol O-acyltransferase activity"/>
    <property type="evidence" value="ECO:0007669"/>
    <property type="project" value="UniProtKB-EC"/>
</dbReference>
<feature type="region of interest" description="Disordered" evidence="11">
    <location>
        <begin position="159"/>
        <end position="181"/>
    </location>
</feature>
<dbReference type="SUPFAM" id="SSF52777">
    <property type="entry name" value="CoA-dependent acyltransferases"/>
    <property type="match status" value="2"/>
</dbReference>
<dbReference type="Proteomes" id="UP000248889">
    <property type="component" value="Unassembled WGS sequence"/>
</dbReference>
<name>A0A2X0IH15_9ACTN</name>
<dbReference type="OrthoDB" id="4671961at2"/>
<evidence type="ECO:0000313" key="13">
    <source>
        <dbReference type="EMBL" id="RAG84324.1"/>
    </source>
</evidence>
<accession>A0A2X0IH15</accession>
<keyword evidence="6" id="KW-0808">Transferase</keyword>
<keyword evidence="7" id="KW-0319">Glycerol metabolism</keyword>
<evidence type="ECO:0000256" key="5">
    <source>
        <dbReference type="ARBA" id="ARBA00022516"/>
    </source>
</evidence>
<evidence type="ECO:0000256" key="9">
    <source>
        <dbReference type="ARBA" id="ARBA00023315"/>
    </source>
</evidence>
<evidence type="ECO:0000256" key="4">
    <source>
        <dbReference type="ARBA" id="ARBA00013244"/>
    </source>
</evidence>
<comment type="pathway">
    <text evidence="1">Glycerolipid metabolism; triacylglycerol biosynthesis.</text>
</comment>
<evidence type="ECO:0000256" key="1">
    <source>
        <dbReference type="ARBA" id="ARBA00004771"/>
    </source>
</evidence>
<evidence type="ECO:0000256" key="3">
    <source>
        <dbReference type="ARBA" id="ARBA00009587"/>
    </source>
</evidence>
<keyword evidence="5" id="KW-0444">Lipid biosynthesis</keyword>
<dbReference type="GO" id="GO:0071731">
    <property type="term" value="P:response to nitric oxide"/>
    <property type="evidence" value="ECO:0007669"/>
    <property type="project" value="TreeGrafter"/>
</dbReference>
<protein>
    <recommendedName>
        <fullName evidence="4">diacylglycerol O-acyltransferase</fullName>
        <ecNumber evidence="4">2.3.1.20</ecNumber>
    </recommendedName>
</protein>
<dbReference type="GO" id="GO:0006071">
    <property type="term" value="P:glycerol metabolic process"/>
    <property type="evidence" value="ECO:0007669"/>
    <property type="project" value="UniProtKB-KW"/>
</dbReference>
<dbReference type="GO" id="GO:0001666">
    <property type="term" value="P:response to hypoxia"/>
    <property type="evidence" value="ECO:0007669"/>
    <property type="project" value="TreeGrafter"/>
</dbReference>
<dbReference type="PANTHER" id="PTHR31650:SF1">
    <property type="entry name" value="WAX ESTER SYNTHASE_DIACYLGLYCEROL ACYLTRANSFERASE 4-RELATED"/>
    <property type="match status" value="1"/>
</dbReference>
<proteinExistence type="inferred from homology"/>
<evidence type="ECO:0000256" key="11">
    <source>
        <dbReference type="SAM" id="MobiDB-lite"/>
    </source>
</evidence>
<sequence length="461" mass="49112">MSRFLDPSPADLVMIKADRLAEHPDANATIGAVLHLSGAVPDLAGLRERVTARLSGLSCLTHVLTGEGPAARWTPAVPDLALHVRARHVAEGSAALQAAVALLLREGWPQGAPAWRMVLLHGHVTDGFALLYLTHHAVQDGASIVAVLEAMFGPRVPPGEPSGLTREDFSTARPSPRQAATSTGILLRNARQHRLWQSASHPLSSRRHLLWAHVPSAALRTAARAGAASTNDVYLTAVAHAITQWARDAWPRAAGATLPVVVPVNLRTPDEVAAPGNRLFLARIDLPGGSMPVSRRLARTRDLTLPVLKSAGHKRVLRAALTRLPWWLFRRLVDASTVPGRLTVCASYVVMRQRLHYGQAAVHRIDGIICCPPGVPLAVAATAYGETTSVCFRIDTALPDADSLPEHFRQALAELAAAAPTASGNGPAPAGCARAAPVTQAGRALVMWLAQHSTAVRARRR</sequence>
<gene>
    <name evidence="13" type="ORF">DN069_17710</name>
</gene>
<comment type="similarity">
    <text evidence="3">Belongs to the long-chain O-acyltransferase family.</text>
</comment>
<evidence type="ECO:0000256" key="8">
    <source>
        <dbReference type="ARBA" id="ARBA00023098"/>
    </source>
</evidence>
<evidence type="ECO:0000256" key="6">
    <source>
        <dbReference type="ARBA" id="ARBA00022679"/>
    </source>
</evidence>
<organism evidence="13 14">
    <name type="scientific">Streptacidiphilus pinicola</name>
    <dbReference type="NCBI Taxonomy" id="2219663"/>
    <lineage>
        <taxon>Bacteria</taxon>
        <taxon>Bacillati</taxon>
        <taxon>Actinomycetota</taxon>
        <taxon>Actinomycetes</taxon>
        <taxon>Kitasatosporales</taxon>
        <taxon>Streptomycetaceae</taxon>
        <taxon>Streptacidiphilus</taxon>
    </lineage>
</organism>
<evidence type="ECO:0000256" key="2">
    <source>
        <dbReference type="ARBA" id="ARBA00005189"/>
    </source>
</evidence>
<dbReference type="InterPro" id="IPR004255">
    <property type="entry name" value="O-acyltransferase_WSD1_N"/>
</dbReference>
<evidence type="ECO:0000313" key="14">
    <source>
        <dbReference type="Proteomes" id="UP000248889"/>
    </source>
</evidence>
<dbReference type="EC" id="2.3.1.20" evidence="4"/>
<dbReference type="UniPathway" id="UPA00282"/>
<feature type="domain" description="O-acyltransferase WSD1-like N-terminal" evidence="12">
    <location>
        <begin position="10"/>
        <end position="163"/>
    </location>
</feature>
<dbReference type="GO" id="GO:0005886">
    <property type="term" value="C:plasma membrane"/>
    <property type="evidence" value="ECO:0007669"/>
    <property type="project" value="TreeGrafter"/>
</dbReference>
<dbReference type="RefSeq" id="WP_111501990.1">
    <property type="nucleotide sequence ID" value="NZ_QKYN01000067.1"/>
</dbReference>
<keyword evidence="9" id="KW-0012">Acyltransferase</keyword>
<evidence type="ECO:0000259" key="12">
    <source>
        <dbReference type="Pfam" id="PF03007"/>
    </source>
</evidence>
<dbReference type="AlphaFoldDB" id="A0A2X0IH15"/>